<proteinExistence type="predicted"/>
<dbReference type="GeneID" id="33057557"/>
<organism evidence="1 2">
    <name type="scientific">Ehrlichia ruminantium (strain Welgevonden)</name>
    <dbReference type="NCBI Taxonomy" id="254945"/>
    <lineage>
        <taxon>Bacteria</taxon>
        <taxon>Pseudomonadati</taxon>
        <taxon>Pseudomonadota</taxon>
        <taxon>Alphaproteobacteria</taxon>
        <taxon>Rickettsiales</taxon>
        <taxon>Anaplasmataceae</taxon>
        <taxon>Ehrlichia</taxon>
    </lineage>
</organism>
<name>A0A0H3LZK5_EHRRW</name>
<keyword evidence="2" id="KW-1185">Reference proteome</keyword>
<dbReference type="HOGENOM" id="CLU_2824286_0_0_5"/>
<accession>A0A0H3LZK5</accession>
<evidence type="ECO:0000313" key="1">
    <source>
        <dbReference type="EMBL" id="CAI27067.1"/>
    </source>
</evidence>
<dbReference type="AlphaFoldDB" id="A0A0H3LZK5"/>
<dbReference type="EMBL" id="CR925678">
    <property type="protein sequence ID" value="CAI27067.1"/>
    <property type="molecule type" value="Genomic_DNA"/>
</dbReference>
<dbReference type="RefSeq" id="WP_011256122.1">
    <property type="nucleotide sequence ID" value="NC_005295.2"/>
</dbReference>
<protein>
    <submittedName>
        <fullName evidence="1">Uncharacterized protein</fullName>
    </submittedName>
</protein>
<gene>
    <name evidence="1" type="ordered locus">ERWE_CDS_05730</name>
</gene>
<reference evidence="1 2" key="1">
    <citation type="journal article" date="2006" name="J. Bacteriol.">
        <title>Comparative genomic analysis of three strains of Ehrlichia ruminantium reveals an active process of genome size plasticity.</title>
        <authorList>
            <person name="Frutos R."/>
            <person name="Viari A."/>
            <person name="Ferraz C."/>
            <person name="Morgat A."/>
            <person name="Eychenie S."/>
            <person name="Kandassami Y."/>
            <person name="Chantal I."/>
            <person name="Bensaid A."/>
            <person name="Coissac E."/>
            <person name="Vachiery N."/>
            <person name="Demaille J."/>
            <person name="Martinez D."/>
        </authorList>
    </citation>
    <scope>NUCLEOTIDE SEQUENCE [LARGE SCALE GENOMIC DNA]</scope>
    <source>
        <strain evidence="1 2">Welgevonden</strain>
    </source>
</reference>
<dbReference type="KEGG" id="erw:ERWE_CDS_05730"/>
<sequence length="66" mass="7567">MLFKYNSDNTQQLHNAAVECLENIKVYVKLSRCIGYTENNGTLNVIINQDKSGICVNHKHIDHCFI</sequence>
<dbReference type="Proteomes" id="UP000001021">
    <property type="component" value="Chromosome"/>
</dbReference>
<evidence type="ECO:0000313" key="2">
    <source>
        <dbReference type="Proteomes" id="UP000001021"/>
    </source>
</evidence>